<dbReference type="PANTHER" id="PTHR35204:SF1">
    <property type="entry name" value="ENTEROTOXIN"/>
    <property type="match status" value="1"/>
</dbReference>
<name>A0A364L9Y9_TALAM</name>
<feature type="compositionally biased region" description="Acidic residues" evidence="1">
    <location>
        <begin position="831"/>
        <end position="841"/>
    </location>
</feature>
<feature type="region of interest" description="Disordered" evidence="1">
    <location>
        <begin position="658"/>
        <end position="770"/>
    </location>
</feature>
<dbReference type="PANTHER" id="PTHR35204">
    <property type="entry name" value="YALI0A21131P"/>
    <property type="match status" value="1"/>
</dbReference>
<feature type="compositionally biased region" description="Polar residues" evidence="1">
    <location>
        <begin position="685"/>
        <end position="698"/>
    </location>
</feature>
<comment type="caution">
    <text evidence="3">The sequence shown here is derived from an EMBL/GenBank/DDBJ whole genome shotgun (WGS) entry which is preliminary data.</text>
</comment>
<evidence type="ECO:0000256" key="1">
    <source>
        <dbReference type="SAM" id="MobiDB-lite"/>
    </source>
</evidence>
<sequence>MYLPAGLVLSLALLTSSSPAPANPSYQSPHTSTSGKVRNANHIFNSLHSSMRQWGSAWNHNGMSFFLASVPAGTQFYHGTRSAYRVNGTEWLAFEPEHALNFARAGPPGGRRPPGGPDGPGGFPGDGSPPPPAFDMAPPQDFFADESEEDQYGYLHTYTTAKDLRLLYIDGLSAGKTDMGTLDSSDRIFLRDNLTSATLPTEAEDPDKRKGPGGPPGEMQRALQGCSIAQNDWNDRIDGIIRAEAGFEIILCDFERDLDLVRISAVHREESPIERPGRGGGRGGGFGGNTYFYKSITSRYDGIGGGRVKVNYDNFVTAYTYEELDLFAQTDEPGMPRLNHFESAELEPVRADLTSLVMDLDAAATAKASFDWQGVVDMIVLKYSNLLAYLASAEADSLQGLQSNVTSVFLAFIDDQERDAVTESVRCAGQFIPASANASTLAGRVVYDVSYTICSTLRSVLDDTDYDAAKSRILGLMEYLAWTTWKECKTKCGYNERIKNDSHSRSKKLNKRSPVTGSAVTLPQTHEEREVQLRLQRAPREIQHIFKTNSERLGEGYRRGDERAKTSLNRILLVLNTGLTKIISTLLRKNNGVDNEDMIRELMSLSERSVRDSVTELEGFRVRLESMSSLALSAGGQSSVEQGGAVVRGRRRYAPQIQGESVGGQVNRQKGIAAKQAGGARTAAHKQNGNKTQSNASATKAKRSKNPKRVKDLQEIHPVWVRSKNSSTTSIHLRRMNVRPKPAEGEDQTRSRSQPPRTAPSVPTSPPALELPISVPARHQLPAVQAQVPPHTRPDTLLDRRISILSHSSGSTKLGEIPRYKWINEWVPPVEVDEDSGEDEGHEAGYNEDSGRAGMRFWRRFGRNRA</sequence>
<feature type="compositionally biased region" description="Polar residues" evidence="1">
    <location>
        <begin position="513"/>
        <end position="524"/>
    </location>
</feature>
<evidence type="ECO:0000256" key="2">
    <source>
        <dbReference type="SAM" id="SignalP"/>
    </source>
</evidence>
<dbReference type="InterPro" id="IPR038921">
    <property type="entry name" value="YOR389W-like"/>
</dbReference>
<feature type="region of interest" description="Disordered" evidence="1">
    <location>
        <begin position="103"/>
        <end position="140"/>
    </location>
</feature>
<dbReference type="STRING" id="1196081.A0A364L9Y9"/>
<reference evidence="3 4" key="1">
    <citation type="journal article" date="2017" name="Biotechnol. Biofuels">
        <title>Differential beta-glucosidase expression as a function of carbon source availability in Talaromyces amestolkiae: a genomic and proteomic approach.</title>
        <authorList>
            <person name="de Eugenio L.I."/>
            <person name="Mendez-Liter J.A."/>
            <person name="Nieto-Dominguez M."/>
            <person name="Alonso L."/>
            <person name="Gil-Munoz J."/>
            <person name="Barriuso J."/>
            <person name="Prieto A."/>
            <person name="Martinez M.J."/>
        </authorList>
    </citation>
    <scope>NUCLEOTIDE SEQUENCE [LARGE SCALE GENOMIC DNA]</scope>
    <source>
        <strain evidence="3 4">CIB</strain>
    </source>
</reference>
<keyword evidence="4" id="KW-1185">Reference proteome</keyword>
<accession>A0A364L9Y9</accession>
<feature type="chain" id="PRO_5016726721" evidence="2">
    <location>
        <begin position="23"/>
        <end position="866"/>
    </location>
</feature>
<feature type="region of interest" description="Disordered" evidence="1">
    <location>
        <begin position="503"/>
        <end position="526"/>
    </location>
</feature>
<feature type="compositionally biased region" description="Basic and acidic residues" evidence="1">
    <location>
        <begin position="842"/>
        <end position="851"/>
    </location>
</feature>
<dbReference type="AlphaFoldDB" id="A0A364L9Y9"/>
<evidence type="ECO:0000313" key="3">
    <source>
        <dbReference type="EMBL" id="RAO72632.1"/>
    </source>
</evidence>
<feature type="compositionally biased region" description="Low complexity" evidence="1">
    <location>
        <begin position="669"/>
        <end position="682"/>
    </location>
</feature>
<organism evidence="3 4">
    <name type="scientific">Talaromyces amestolkiae</name>
    <dbReference type="NCBI Taxonomy" id="1196081"/>
    <lineage>
        <taxon>Eukaryota</taxon>
        <taxon>Fungi</taxon>
        <taxon>Dikarya</taxon>
        <taxon>Ascomycota</taxon>
        <taxon>Pezizomycotina</taxon>
        <taxon>Eurotiomycetes</taxon>
        <taxon>Eurotiomycetidae</taxon>
        <taxon>Eurotiales</taxon>
        <taxon>Trichocomaceae</taxon>
        <taxon>Talaromyces</taxon>
        <taxon>Talaromyces sect. Talaromyces</taxon>
    </lineage>
</organism>
<proteinExistence type="predicted"/>
<dbReference type="OrthoDB" id="10261782at2759"/>
<feature type="signal peptide" evidence="2">
    <location>
        <begin position="1"/>
        <end position="22"/>
    </location>
</feature>
<gene>
    <name evidence="3" type="ORF">BHQ10_008644</name>
</gene>
<protein>
    <submittedName>
        <fullName evidence="3">Uncharacterized protein</fullName>
    </submittedName>
</protein>
<keyword evidence="2" id="KW-0732">Signal</keyword>
<feature type="region of interest" description="Disordered" evidence="1">
    <location>
        <begin position="831"/>
        <end position="853"/>
    </location>
</feature>
<feature type="compositionally biased region" description="Basic and acidic residues" evidence="1">
    <location>
        <begin position="741"/>
        <end position="750"/>
    </location>
</feature>
<evidence type="ECO:0000313" key="4">
    <source>
        <dbReference type="Proteomes" id="UP000249363"/>
    </source>
</evidence>
<dbReference type="RefSeq" id="XP_040737146.1">
    <property type="nucleotide sequence ID" value="XM_040881472.1"/>
</dbReference>
<dbReference type="GeneID" id="63797858"/>
<dbReference type="EMBL" id="MIKG01000020">
    <property type="protein sequence ID" value="RAO72632.1"/>
    <property type="molecule type" value="Genomic_DNA"/>
</dbReference>
<dbReference type="Proteomes" id="UP000249363">
    <property type="component" value="Unassembled WGS sequence"/>
</dbReference>
<feature type="region of interest" description="Disordered" evidence="1">
    <location>
        <begin position="195"/>
        <end position="220"/>
    </location>
</feature>